<organism evidence="5 6">
    <name type="scientific">Symmachiella dynata</name>
    <dbReference type="NCBI Taxonomy" id="2527995"/>
    <lineage>
        <taxon>Bacteria</taxon>
        <taxon>Pseudomonadati</taxon>
        <taxon>Planctomycetota</taxon>
        <taxon>Planctomycetia</taxon>
        <taxon>Planctomycetales</taxon>
        <taxon>Planctomycetaceae</taxon>
        <taxon>Symmachiella</taxon>
    </lineage>
</organism>
<feature type="transmembrane region" description="Helical" evidence="3">
    <location>
        <begin position="78"/>
        <end position="98"/>
    </location>
</feature>
<keyword evidence="3" id="KW-0472">Membrane</keyword>
<evidence type="ECO:0000256" key="3">
    <source>
        <dbReference type="SAM" id="Phobius"/>
    </source>
</evidence>
<feature type="domain" description="Calcineurin-like phosphoesterase" evidence="4">
    <location>
        <begin position="167"/>
        <end position="324"/>
    </location>
</feature>
<gene>
    <name evidence="5" type="ORF">Mal52_33910</name>
</gene>
<dbReference type="GO" id="GO:0046872">
    <property type="term" value="F:metal ion binding"/>
    <property type="evidence" value="ECO:0007669"/>
    <property type="project" value="UniProtKB-KW"/>
</dbReference>
<evidence type="ECO:0000313" key="5">
    <source>
        <dbReference type="EMBL" id="QDU44905.1"/>
    </source>
</evidence>
<dbReference type="SUPFAM" id="SSF56300">
    <property type="entry name" value="Metallo-dependent phosphatases"/>
    <property type="match status" value="1"/>
</dbReference>
<accession>A0A517ZR82</accession>
<dbReference type="PANTHER" id="PTHR31302">
    <property type="entry name" value="TRANSMEMBRANE PROTEIN WITH METALLOPHOSPHOESTERASE DOMAIN-RELATED"/>
    <property type="match status" value="1"/>
</dbReference>
<keyword evidence="6" id="KW-1185">Reference proteome</keyword>
<reference evidence="5 6" key="1">
    <citation type="submission" date="2019-02" db="EMBL/GenBank/DDBJ databases">
        <title>Deep-cultivation of Planctomycetes and their phenomic and genomic characterization uncovers novel biology.</title>
        <authorList>
            <person name="Wiegand S."/>
            <person name="Jogler M."/>
            <person name="Boedeker C."/>
            <person name="Pinto D."/>
            <person name="Vollmers J."/>
            <person name="Rivas-Marin E."/>
            <person name="Kohn T."/>
            <person name="Peeters S.H."/>
            <person name="Heuer A."/>
            <person name="Rast P."/>
            <person name="Oberbeckmann S."/>
            <person name="Bunk B."/>
            <person name="Jeske O."/>
            <person name="Meyerdierks A."/>
            <person name="Storesund J.E."/>
            <person name="Kallscheuer N."/>
            <person name="Luecker S."/>
            <person name="Lage O.M."/>
            <person name="Pohl T."/>
            <person name="Merkel B.J."/>
            <person name="Hornburger P."/>
            <person name="Mueller R.-W."/>
            <person name="Bruemmer F."/>
            <person name="Labrenz M."/>
            <person name="Spormann A.M."/>
            <person name="Op den Camp H."/>
            <person name="Overmann J."/>
            <person name="Amann R."/>
            <person name="Jetten M.S.M."/>
            <person name="Mascher T."/>
            <person name="Medema M.H."/>
            <person name="Devos D.P."/>
            <person name="Kaster A.-K."/>
            <person name="Ovreas L."/>
            <person name="Rohde M."/>
            <person name="Galperin M.Y."/>
            <person name="Jogler C."/>
        </authorList>
    </citation>
    <scope>NUCLEOTIDE SEQUENCE [LARGE SCALE GENOMIC DNA]</scope>
    <source>
        <strain evidence="5 6">Mal52</strain>
    </source>
</reference>
<dbReference type="PANTHER" id="PTHR31302:SF31">
    <property type="entry name" value="PHOSPHODIESTERASE YAEI"/>
    <property type="match status" value="1"/>
</dbReference>
<protein>
    <submittedName>
        <fullName evidence="5">Putative metallophosphoesterase</fullName>
        <ecNumber evidence="5">3.1.-.-</ecNumber>
    </submittedName>
</protein>
<keyword evidence="3" id="KW-1133">Transmembrane helix</keyword>
<keyword evidence="3" id="KW-0812">Transmembrane</keyword>
<dbReference type="GO" id="GO:0009245">
    <property type="term" value="P:lipid A biosynthetic process"/>
    <property type="evidence" value="ECO:0007669"/>
    <property type="project" value="TreeGrafter"/>
</dbReference>
<dbReference type="InterPro" id="IPR029052">
    <property type="entry name" value="Metallo-depent_PP-like"/>
</dbReference>
<feature type="transmembrane region" description="Helical" evidence="3">
    <location>
        <begin position="39"/>
        <end position="58"/>
    </location>
</feature>
<dbReference type="Gene3D" id="3.60.21.10">
    <property type="match status" value="1"/>
</dbReference>
<feature type="transmembrane region" description="Helical" evidence="3">
    <location>
        <begin position="6"/>
        <end position="27"/>
    </location>
</feature>
<dbReference type="RefSeq" id="WP_145377190.1">
    <property type="nucleotide sequence ID" value="NZ_CP036276.1"/>
</dbReference>
<dbReference type="CDD" id="cd07385">
    <property type="entry name" value="MPP_YkuE_C"/>
    <property type="match status" value="1"/>
</dbReference>
<dbReference type="Proteomes" id="UP000319383">
    <property type="component" value="Chromosome"/>
</dbReference>
<dbReference type="KEGG" id="sdyn:Mal52_33910"/>
<dbReference type="GO" id="GO:0016020">
    <property type="term" value="C:membrane"/>
    <property type="evidence" value="ECO:0007669"/>
    <property type="project" value="GOC"/>
</dbReference>
<dbReference type="InterPro" id="IPR051158">
    <property type="entry name" value="Metallophosphoesterase_sf"/>
</dbReference>
<dbReference type="GO" id="GO:0008758">
    <property type="term" value="F:UDP-2,3-diacylglucosamine hydrolase activity"/>
    <property type="evidence" value="ECO:0007669"/>
    <property type="project" value="TreeGrafter"/>
</dbReference>
<proteinExistence type="predicted"/>
<keyword evidence="1" id="KW-0479">Metal-binding</keyword>
<sequence>MNWLNLLLMAVLSLGNLAIVVAVLNRISTARVHLSTLSIIRRSHALFIIGFTLALIYQGGFGRPRLLFDGSWLDIAPIYLLYFAACGISAIFAAVIVVRRWFYRPPTALLSSHSEVIDVAAVLGKQPLAAGRYHSLAKLPGNEIFKVEIGTKEIQLPGLPPAWDGLSILHVSDLHFIGTITRDYFAEVLRRGQELGSEMVVFTGDLLDEQHLTDWLPETLGQLSAPLGCYFILGNHDWDLDPDATRKCFRELGWIDVADRFTTVEHAEKKMLIAGSEYPWMGNNPDITSAEEVDFRLLLSHTPDNYPWARRANFDLMLSGHNHGGQICVPGIGPIYTPSLYGTRYSAGTFYRQPTLLYVTRGISGKEPLRYNCLPELTQLVLRPTTVPSSQADKKRKLIGAKT</sequence>
<name>A0A517ZR82_9PLAN</name>
<dbReference type="InterPro" id="IPR004843">
    <property type="entry name" value="Calcineurin-like_PHP"/>
</dbReference>
<evidence type="ECO:0000313" key="6">
    <source>
        <dbReference type="Proteomes" id="UP000319383"/>
    </source>
</evidence>
<evidence type="ECO:0000256" key="2">
    <source>
        <dbReference type="ARBA" id="ARBA00022801"/>
    </source>
</evidence>
<dbReference type="EC" id="3.1.-.-" evidence="5"/>
<evidence type="ECO:0000256" key="1">
    <source>
        <dbReference type="ARBA" id="ARBA00022723"/>
    </source>
</evidence>
<keyword evidence="2 5" id="KW-0378">Hydrolase</keyword>
<dbReference type="EMBL" id="CP036276">
    <property type="protein sequence ID" value="QDU44905.1"/>
    <property type="molecule type" value="Genomic_DNA"/>
</dbReference>
<dbReference type="Pfam" id="PF00149">
    <property type="entry name" value="Metallophos"/>
    <property type="match status" value="1"/>
</dbReference>
<evidence type="ECO:0000259" key="4">
    <source>
        <dbReference type="Pfam" id="PF00149"/>
    </source>
</evidence>
<dbReference type="AlphaFoldDB" id="A0A517ZR82"/>